<dbReference type="InterPro" id="IPR036291">
    <property type="entry name" value="NAD(P)-bd_dom_sf"/>
</dbReference>
<comment type="similarity">
    <text evidence="2">Belongs to the AlaDH/PNT family.</text>
</comment>
<evidence type="ECO:0000256" key="4">
    <source>
        <dbReference type="ARBA" id="ARBA00023002"/>
    </source>
</evidence>
<proteinExistence type="inferred from homology"/>
<evidence type="ECO:0000259" key="5">
    <source>
        <dbReference type="SMART" id="SM01002"/>
    </source>
</evidence>
<dbReference type="Proteomes" id="UP000446866">
    <property type="component" value="Unassembled WGS sequence"/>
</dbReference>
<reference evidence="7 8" key="1">
    <citation type="submission" date="2018-08" db="EMBL/GenBank/DDBJ databases">
        <title>Murine metabolic-syndrome-specific gut microbial biobank.</title>
        <authorList>
            <person name="Liu C."/>
        </authorList>
    </citation>
    <scope>NUCLEOTIDE SEQUENCE [LARGE SCALE GENOMIC DNA]</scope>
    <source>
        <strain evidence="7 8">28</strain>
    </source>
</reference>
<dbReference type="SMART" id="SM01002">
    <property type="entry name" value="AlaDh_PNT_C"/>
    <property type="match status" value="1"/>
</dbReference>
<comment type="pathway">
    <text evidence="1">Amino-acid degradation; L-alanine degradation via dehydrogenase pathway; NH(3) and pyruvate from L-alanine: step 1/1.</text>
</comment>
<evidence type="ECO:0000256" key="3">
    <source>
        <dbReference type="ARBA" id="ARBA00012897"/>
    </source>
</evidence>
<dbReference type="GO" id="GO:0005886">
    <property type="term" value="C:plasma membrane"/>
    <property type="evidence" value="ECO:0007669"/>
    <property type="project" value="TreeGrafter"/>
</dbReference>
<dbReference type="GO" id="GO:0042853">
    <property type="term" value="P:L-alanine catabolic process"/>
    <property type="evidence" value="ECO:0007669"/>
    <property type="project" value="InterPro"/>
</dbReference>
<dbReference type="Gene3D" id="3.40.50.720">
    <property type="entry name" value="NAD(P)-binding Rossmann-like Domain"/>
    <property type="match status" value="2"/>
</dbReference>
<gene>
    <name evidence="7" type="ORF">D0435_13225</name>
</gene>
<feature type="domain" description="Alanine dehydrogenase/pyridine nucleotide transhydrogenase N-terminal" evidence="6">
    <location>
        <begin position="12"/>
        <end position="144"/>
    </location>
</feature>
<keyword evidence="4" id="KW-0560">Oxidoreductase</keyword>
<dbReference type="GO" id="GO:0000286">
    <property type="term" value="F:alanine dehydrogenase activity"/>
    <property type="evidence" value="ECO:0007669"/>
    <property type="project" value="UniProtKB-EC"/>
</dbReference>
<evidence type="ECO:0000256" key="2">
    <source>
        <dbReference type="ARBA" id="ARBA00005689"/>
    </source>
</evidence>
<dbReference type="EMBL" id="QXWK01000029">
    <property type="protein sequence ID" value="NBH62611.1"/>
    <property type="molecule type" value="Genomic_DNA"/>
</dbReference>
<evidence type="ECO:0000256" key="1">
    <source>
        <dbReference type="ARBA" id="ARBA00005206"/>
    </source>
</evidence>
<dbReference type="InterPro" id="IPR007886">
    <property type="entry name" value="AlaDH/PNT_N"/>
</dbReference>
<dbReference type="InterPro" id="IPR008141">
    <property type="entry name" value="Ala_DH"/>
</dbReference>
<keyword evidence="8" id="KW-1185">Reference proteome</keyword>
<dbReference type="PANTHER" id="PTHR42795:SF1">
    <property type="entry name" value="ALANINE DEHYDROGENASE"/>
    <property type="match status" value="1"/>
</dbReference>
<evidence type="ECO:0000313" key="7">
    <source>
        <dbReference type="EMBL" id="NBH62611.1"/>
    </source>
</evidence>
<name>A0A845QNF1_9FIRM</name>
<dbReference type="SUPFAM" id="SSF51735">
    <property type="entry name" value="NAD(P)-binding Rossmann-fold domains"/>
    <property type="match status" value="1"/>
</dbReference>
<comment type="caution">
    <text evidence="7">The sequence shown here is derived from an EMBL/GenBank/DDBJ whole genome shotgun (WGS) entry which is preliminary data.</text>
</comment>
<sequence length="380" mass="41473">MMKKGGGKMIISVIKEIKPYENRVAATPTTVGELVRRGHEVLVERGAGLGSHFTDGEYEAAGAKIVAKEEAWNKGELIYKVKEIFPEEYQYINDKKIIFTYIHSNAHLDQTQYLLASGCTSIAYEDVIASDGTFPLLAPMSELAGKGGFLAALHFSQSVHGGQGVLLNNVSGVESPVVTIIGAGVSGMGAAELAAAFGNRVQILEVNSKIIENARNRLPYNVELLYSNRANLERCLKNSDVIINCILWDKTRKDHLIYREDLKLMKSGALIVDVACDDNGAIETCRSTSHADPIYVEEGITHYAVDNIPSAFAKTASVTLSNATLAYVIEIAQKGVERALKENAGLRRGLTTYKGQLTLLETAEKYGIEFINPNELVETF</sequence>
<dbReference type="PANTHER" id="PTHR42795">
    <property type="entry name" value="ALANINE DEHYDROGENASE"/>
    <property type="match status" value="1"/>
</dbReference>
<dbReference type="SMART" id="SM01003">
    <property type="entry name" value="AlaDh_PNT_N"/>
    <property type="match status" value="1"/>
</dbReference>
<accession>A0A845QNF1</accession>
<evidence type="ECO:0000313" key="8">
    <source>
        <dbReference type="Proteomes" id="UP000446866"/>
    </source>
</evidence>
<feature type="domain" description="Alanine dehydrogenase/pyridine nucleotide transhydrogenase NAD(H)-binding" evidence="5">
    <location>
        <begin position="156"/>
        <end position="304"/>
    </location>
</feature>
<dbReference type="EC" id="1.4.1.1" evidence="3"/>
<dbReference type="Pfam" id="PF05222">
    <property type="entry name" value="AlaDh_PNT_N"/>
    <property type="match status" value="1"/>
</dbReference>
<evidence type="ECO:0000259" key="6">
    <source>
        <dbReference type="SMART" id="SM01003"/>
    </source>
</evidence>
<dbReference type="Pfam" id="PF01262">
    <property type="entry name" value="AlaDh_PNT_C"/>
    <property type="match status" value="1"/>
</dbReference>
<dbReference type="InterPro" id="IPR007698">
    <property type="entry name" value="AlaDH/PNT_NAD(H)-bd"/>
</dbReference>
<protein>
    <recommendedName>
        <fullName evidence="3">alanine dehydrogenase</fullName>
        <ecNumber evidence="3">1.4.1.1</ecNumber>
    </recommendedName>
</protein>
<dbReference type="CDD" id="cd05305">
    <property type="entry name" value="L-AlaDH"/>
    <property type="match status" value="1"/>
</dbReference>
<dbReference type="SUPFAM" id="SSF52283">
    <property type="entry name" value="Formate/glycerate dehydrogenase catalytic domain-like"/>
    <property type="match status" value="1"/>
</dbReference>
<dbReference type="AlphaFoldDB" id="A0A845QNF1"/>
<organism evidence="7 8">
    <name type="scientific">Anaerotruncus colihominis</name>
    <dbReference type="NCBI Taxonomy" id="169435"/>
    <lineage>
        <taxon>Bacteria</taxon>
        <taxon>Bacillati</taxon>
        <taxon>Bacillota</taxon>
        <taxon>Clostridia</taxon>
        <taxon>Eubacteriales</taxon>
        <taxon>Oscillospiraceae</taxon>
        <taxon>Anaerotruncus</taxon>
    </lineage>
</organism>